<gene>
    <name evidence="3" type="ORF">BV898_06314</name>
</gene>
<protein>
    <submittedName>
        <fullName evidence="3">Uncharacterized protein</fullName>
    </submittedName>
</protein>
<comment type="caution">
    <text evidence="3">The sequence shown here is derived from an EMBL/GenBank/DDBJ whole genome shotgun (WGS) entry which is preliminary data.</text>
</comment>
<evidence type="ECO:0000256" key="2">
    <source>
        <dbReference type="SAM" id="SignalP"/>
    </source>
</evidence>
<feature type="chain" id="PRO_5013116970" evidence="2">
    <location>
        <begin position="23"/>
        <end position="114"/>
    </location>
</feature>
<sequence length="114" mass="12581">MERLSIWSGNLILLLHLSCLESRSDLGHSEVRQNVDGKDCRPFVQHSRGISEFHGSGVRRRSIEGPGKTEPRHYSEEDVENHENSTKPPLEVYAVRNAGYGSAPRGGLSGSKLG</sequence>
<dbReference type="AlphaFoldDB" id="A0A1W0WX52"/>
<evidence type="ECO:0000313" key="3">
    <source>
        <dbReference type="EMBL" id="OQV19775.1"/>
    </source>
</evidence>
<keyword evidence="4" id="KW-1185">Reference proteome</keyword>
<organism evidence="3 4">
    <name type="scientific">Hypsibius exemplaris</name>
    <name type="common">Freshwater tardigrade</name>
    <dbReference type="NCBI Taxonomy" id="2072580"/>
    <lineage>
        <taxon>Eukaryota</taxon>
        <taxon>Metazoa</taxon>
        <taxon>Ecdysozoa</taxon>
        <taxon>Tardigrada</taxon>
        <taxon>Eutardigrada</taxon>
        <taxon>Parachela</taxon>
        <taxon>Hypsibioidea</taxon>
        <taxon>Hypsibiidae</taxon>
        <taxon>Hypsibius</taxon>
    </lineage>
</organism>
<feature type="region of interest" description="Disordered" evidence="1">
    <location>
        <begin position="51"/>
        <end position="91"/>
    </location>
</feature>
<dbReference type="EMBL" id="MTYJ01000036">
    <property type="protein sequence ID" value="OQV19775.1"/>
    <property type="molecule type" value="Genomic_DNA"/>
</dbReference>
<reference evidence="4" key="1">
    <citation type="submission" date="2017-01" db="EMBL/GenBank/DDBJ databases">
        <title>Comparative genomics of anhydrobiosis in the tardigrade Hypsibius dujardini.</title>
        <authorList>
            <person name="Yoshida Y."/>
            <person name="Koutsovoulos G."/>
            <person name="Laetsch D."/>
            <person name="Stevens L."/>
            <person name="Kumar S."/>
            <person name="Horikawa D."/>
            <person name="Ishino K."/>
            <person name="Komine S."/>
            <person name="Tomita M."/>
            <person name="Blaxter M."/>
            <person name="Arakawa K."/>
        </authorList>
    </citation>
    <scope>NUCLEOTIDE SEQUENCE [LARGE SCALE GENOMIC DNA]</scope>
    <source>
        <strain evidence="4">Z151</strain>
    </source>
</reference>
<evidence type="ECO:0000313" key="4">
    <source>
        <dbReference type="Proteomes" id="UP000192578"/>
    </source>
</evidence>
<feature type="signal peptide" evidence="2">
    <location>
        <begin position="1"/>
        <end position="22"/>
    </location>
</feature>
<name>A0A1W0WX52_HYPEX</name>
<keyword evidence="2" id="KW-0732">Signal</keyword>
<accession>A0A1W0WX52</accession>
<dbReference type="Proteomes" id="UP000192578">
    <property type="component" value="Unassembled WGS sequence"/>
</dbReference>
<proteinExistence type="predicted"/>
<feature type="compositionally biased region" description="Basic and acidic residues" evidence="1">
    <location>
        <begin position="61"/>
        <end position="85"/>
    </location>
</feature>
<evidence type="ECO:0000256" key="1">
    <source>
        <dbReference type="SAM" id="MobiDB-lite"/>
    </source>
</evidence>